<accession>E8U7C1</accession>
<dbReference type="InterPro" id="IPR032816">
    <property type="entry name" value="VTT_dom"/>
</dbReference>
<dbReference type="PANTHER" id="PTHR30353">
    <property type="entry name" value="INNER MEMBRANE PROTEIN DEDA-RELATED"/>
    <property type="match status" value="1"/>
</dbReference>
<evidence type="ECO:0000313" key="10">
    <source>
        <dbReference type="Proteomes" id="UP000008635"/>
    </source>
</evidence>
<protein>
    <submittedName>
        <fullName evidence="9">SNARE associated Golgi protein-like protein</fullName>
    </submittedName>
</protein>
<comment type="subcellular location">
    <subcellularLocation>
        <location evidence="1 7">Cell membrane</location>
        <topology evidence="1 7">Multi-pass membrane protein</topology>
    </subcellularLocation>
</comment>
<evidence type="ECO:0000313" key="9">
    <source>
        <dbReference type="EMBL" id="ADV66960.1"/>
    </source>
</evidence>
<dbReference type="EMBL" id="CP002454">
    <property type="protein sequence ID" value="ADV66960.1"/>
    <property type="molecule type" value="Genomic_DNA"/>
</dbReference>
<dbReference type="Pfam" id="PF09335">
    <property type="entry name" value="VTT_dom"/>
    <property type="match status" value="1"/>
</dbReference>
<evidence type="ECO:0000256" key="3">
    <source>
        <dbReference type="ARBA" id="ARBA00022475"/>
    </source>
</evidence>
<proteinExistence type="inferred from homology"/>
<dbReference type="HOGENOM" id="CLU_044208_6_0_0"/>
<evidence type="ECO:0000256" key="5">
    <source>
        <dbReference type="ARBA" id="ARBA00022989"/>
    </source>
</evidence>
<comment type="similarity">
    <text evidence="2 7">Belongs to the DedA family.</text>
</comment>
<dbReference type="PANTHER" id="PTHR30353:SF0">
    <property type="entry name" value="TRANSMEMBRANE PROTEIN"/>
    <property type="match status" value="1"/>
</dbReference>
<evidence type="ECO:0000256" key="4">
    <source>
        <dbReference type="ARBA" id="ARBA00022692"/>
    </source>
</evidence>
<keyword evidence="4 7" id="KW-0812">Transmembrane</keyword>
<feature type="transmembrane region" description="Helical" evidence="7">
    <location>
        <begin position="173"/>
        <end position="194"/>
    </location>
</feature>
<evidence type="ECO:0000256" key="2">
    <source>
        <dbReference type="ARBA" id="ARBA00010792"/>
    </source>
</evidence>
<dbReference type="InterPro" id="IPR032818">
    <property type="entry name" value="DedA-like"/>
</dbReference>
<gene>
    <name evidence="9" type="ordered locus">Deima_1309</name>
</gene>
<feature type="transmembrane region" description="Helical" evidence="7">
    <location>
        <begin position="14"/>
        <end position="35"/>
    </location>
</feature>
<evidence type="ECO:0000259" key="8">
    <source>
        <dbReference type="Pfam" id="PF09335"/>
    </source>
</evidence>
<keyword evidence="5 7" id="KW-1133">Transmembrane helix</keyword>
<reference evidence="10" key="2">
    <citation type="submission" date="2011-01" db="EMBL/GenBank/DDBJ databases">
        <title>The complete genome of Deinococcus maricopensis DSM 21211.</title>
        <authorList>
            <consortium name="US DOE Joint Genome Institute (JGI-PGF)"/>
            <person name="Lucas S."/>
            <person name="Copeland A."/>
            <person name="Lapidus A."/>
            <person name="Goodwin L."/>
            <person name="Pitluck S."/>
            <person name="Kyrpides N."/>
            <person name="Mavromatis K."/>
            <person name="Pagani I."/>
            <person name="Ivanova N."/>
            <person name="Ovchinnikova G."/>
            <person name="Zeytun A."/>
            <person name="Detter J.C."/>
            <person name="Han C."/>
            <person name="Land M."/>
            <person name="Hauser L."/>
            <person name="Markowitz V."/>
            <person name="Cheng J.-F."/>
            <person name="Hugenholtz P."/>
            <person name="Woyke T."/>
            <person name="Wu D."/>
            <person name="Pukall R."/>
            <person name="Gehrich-Schroeter G."/>
            <person name="Brambilla E."/>
            <person name="Klenk H.-P."/>
            <person name="Eisen J.A."/>
        </authorList>
    </citation>
    <scope>NUCLEOTIDE SEQUENCE [LARGE SCALE GENOMIC DNA]</scope>
    <source>
        <strain evidence="10">DSM 21211 / LMG 22137 / NRRL B-23946 / LB-34</strain>
    </source>
</reference>
<keyword evidence="3 7" id="KW-1003">Cell membrane</keyword>
<sequence>MASFLDPEYLLRTFSYVGLGGVIFAETGLLLGFFLPGDSLLITAGIFAARGDLNIGVIMALTGVLALLGNLCGYGIGRAFGPAIFARQSRFFRPEYVEQARAYFETHGTQTIVLARFIPIVRTIVPTLAGTLNMDFRVFALHSLVGALLWGVGVPLAGYLLGRVIPHDVLDKYILLIIGAVLVLSFVPVVLELLRRHRRSRSS</sequence>
<evidence type="ECO:0000256" key="7">
    <source>
        <dbReference type="RuleBase" id="RU367016"/>
    </source>
</evidence>
<name>E8U7C1_DEIML</name>
<feature type="domain" description="VTT" evidence="8">
    <location>
        <begin position="35"/>
        <end position="159"/>
    </location>
</feature>
<dbReference type="STRING" id="709986.Deima_1309"/>
<dbReference type="KEGG" id="dmr:Deima_1309"/>
<dbReference type="AlphaFoldDB" id="E8U7C1"/>
<dbReference type="GO" id="GO:0005886">
    <property type="term" value="C:plasma membrane"/>
    <property type="evidence" value="ECO:0007669"/>
    <property type="project" value="UniProtKB-SubCell"/>
</dbReference>
<feature type="transmembrane region" description="Helical" evidence="7">
    <location>
        <begin position="138"/>
        <end position="161"/>
    </location>
</feature>
<feature type="transmembrane region" description="Helical" evidence="7">
    <location>
        <begin position="55"/>
        <end position="77"/>
    </location>
</feature>
<reference evidence="9 10" key="1">
    <citation type="journal article" date="2011" name="Stand. Genomic Sci.">
        <title>Complete genome sequence of Deinococcus maricopensis type strain (LB-34).</title>
        <authorList>
            <person name="Pukall R."/>
            <person name="Zeytun A."/>
            <person name="Lucas S."/>
            <person name="Lapidus A."/>
            <person name="Hammon N."/>
            <person name="Deshpande S."/>
            <person name="Nolan M."/>
            <person name="Cheng J.F."/>
            <person name="Pitluck S."/>
            <person name="Liolios K."/>
            <person name="Pagani I."/>
            <person name="Mikhailova N."/>
            <person name="Ivanova N."/>
            <person name="Mavromatis K."/>
            <person name="Pati A."/>
            <person name="Tapia R."/>
            <person name="Han C."/>
            <person name="Goodwin L."/>
            <person name="Chen A."/>
            <person name="Palaniappan K."/>
            <person name="Land M."/>
            <person name="Hauser L."/>
            <person name="Chang Y.J."/>
            <person name="Jeffries C.D."/>
            <person name="Brambilla E.M."/>
            <person name="Rohde M."/>
            <person name="Goker M."/>
            <person name="Detter J.C."/>
            <person name="Woyke T."/>
            <person name="Bristow J."/>
            <person name="Eisen J.A."/>
            <person name="Markowitz V."/>
            <person name="Hugenholtz P."/>
            <person name="Kyrpides N.C."/>
            <person name="Klenk H.P."/>
        </authorList>
    </citation>
    <scope>NUCLEOTIDE SEQUENCE [LARGE SCALE GENOMIC DNA]</scope>
    <source>
        <strain evidence="10">DSM 21211 / LMG 22137 / NRRL B-23946 / LB-34</strain>
    </source>
</reference>
<dbReference type="Proteomes" id="UP000008635">
    <property type="component" value="Chromosome"/>
</dbReference>
<evidence type="ECO:0000256" key="6">
    <source>
        <dbReference type="ARBA" id="ARBA00023136"/>
    </source>
</evidence>
<evidence type="ECO:0000256" key="1">
    <source>
        <dbReference type="ARBA" id="ARBA00004651"/>
    </source>
</evidence>
<dbReference type="RefSeq" id="WP_013556465.1">
    <property type="nucleotide sequence ID" value="NC_014958.1"/>
</dbReference>
<keyword evidence="6 7" id="KW-0472">Membrane</keyword>
<dbReference type="eggNOG" id="COG0586">
    <property type="taxonomic scope" value="Bacteria"/>
</dbReference>
<dbReference type="OrthoDB" id="9813426at2"/>
<keyword evidence="10" id="KW-1185">Reference proteome</keyword>
<organism evidence="9 10">
    <name type="scientific">Deinococcus maricopensis (strain DSM 21211 / LMG 22137 / NRRL B-23946 / LB-34)</name>
    <dbReference type="NCBI Taxonomy" id="709986"/>
    <lineage>
        <taxon>Bacteria</taxon>
        <taxon>Thermotogati</taxon>
        <taxon>Deinococcota</taxon>
        <taxon>Deinococci</taxon>
        <taxon>Deinococcales</taxon>
        <taxon>Deinococcaceae</taxon>
        <taxon>Deinococcus</taxon>
    </lineage>
</organism>